<protein>
    <submittedName>
        <fullName evidence="8">Polyprenol reductase 2</fullName>
    </submittedName>
</protein>
<dbReference type="UniPathway" id="UPA00378"/>
<dbReference type="InterPro" id="IPR039698">
    <property type="entry name" value="Dfg10/SRD5A3"/>
</dbReference>
<evidence type="ECO:0000256" key="6">
    <source>
        <dbReference type="SAM" id="Phobius"/>
    </source>
</evidence>
<proteinExistence type="predicted"/>
<evidence type="ECO:0000256" key="2">
    <source>
        <dbReference type="ARBA" id="ARBA00004922"/>
    </source>
</evidence>
<dbReference type="InterPro" id="IPR001104">
    <property type="entry name" value="3-oxo-5_a-steroid_4-DH_C"/>
</dbReference>
<feature type="domain" description="3-oxo-5-alpha-steroid 4-dehydrogenase C-terminal" evidence="7">
    <location>
        <begin position="31"/>
        <end position="146"/>
    </location>
</feature>
<reference evidence="8" key="1">
    <citation type="submission" date="2020-07" db="EMBL/GenBank/DDBJ databases">
        <title>Ethylene signaling mediates host invasion by parasitic plants.</title>
        <authorList>
            <person name="Yoshida S."/>
        </authorList>
    </citation>
    <scope>NUCLEOTIDE SEQUENCE</scope>
    <source>
        <strain evidence="8">Okayama</strain>
    </source>
</reference>
<dbReference type="PROSITE" id="PS50244">
    <property type="entry name" value="S5A_REDUCTASE"/>
    <property type="match status" value="1"/>
</dbReference>
<accession>A0A830BD57</accession>
<keyword evidence="5 6" id="KW-0472">Membrane</keyword>
<evidence type="ECO:0000256" key="3">
    <source>
        <dbReference type="ARBA" id="ARBA00022692"/>
    </source>
</evidence>
<dbReference type="GO" id="GO:0003865">
    <property type="term" value="F:3-oxo-5-alpha-steroid 4-dehydrogenase activity"/>
    <property type="evidence" value="ECO:0007669"/>
    <property type="project" value="TreeGrafter"/>
</dbReference>
<keyword evidence="4 6" id="KW-1133">Transmembrane helix</keyword>
<dbReference type="Pfam" id="PF02544">
    <property type="entry name" value="Steroid_dh"/>
    <property type="match status" value="1"/>
</dbReference>
<keyword evidence="9" id="KW-1185">Reference proteome</keyword>
<dbReference type="GO" id="GO:0006488">
    <property type="term" value="P:dolichol-linked oligosaccharide biosynthetic process"/>
    <property type="evidence" value="ECO:0007669"/>
    <property type="project" value="InterPro"/>
</dbReference>
<dbReference type="EMBL" id="BMAC01000076">
    <property type="protein sequence ID" value="GFP84052.1"/>
    <property type="molecule type" value="Genomic_DNA"/>
</dbReference>
<evidence type="ECO:0000313" key="8">
    <source>
        <dbReference type="EMBL" id="GFP84052.1"/>
    </source>
</evidence>
<evidence type="ECO:0000256" key="4">
    <source>
        <dbReference type="ARBA" id="ARBA00022989"/>
    </source>
</evidence>
<evidence type="ECO:0000256" key="5">
    <source>
        <dbReference type="ARBA" id="ARBA00023136"/>
    </source>
</evidence>
<dbReference type="PANTHER" id="PTHR14624:SF0">
    <property type="entry name" value="POLYPRENOL REDUCTASE"/>
    <property type="match status" value="1"/>
</dbReference>
<dbReference type="PANTHER" id="PTHR14624">
    <property type="entry name" value="DFG10 PROTEIN"/>
    <property type="match status" value="1"/>
</dbReference>
<comment type="subcellular location">
    <subcellularLocation>
        <location evidence="1">Endomembrane system</location>
        <topology evidence="1">Multi-pass membrane protein</topology>
    </subcellularLocation>
</comment>
<evidence type="ECO:0000313" key="9">
    <source>
        <dbReference type="Proteomes" id="UP000653305"/>
    </source>
</evidence>
<dbReference type="OrthoDB" id="541710at2759"/>
<evidence type="ECO:0000259" key="7">
    <source>
        <dbReference type="Pfam" id="PF02544"/>
    </source>
</evidence>
<name>A0A830BD57_9LAMI</name>
<dbReference type="AlphaFoldDB" id="A0A830BD57"/>
<feature type="transmembrane region" description="Helical" evidence="6">
    <location>
        <begin position="88"/>
        <end position="121"/>
    </location>
</feature>
<dbReference type="GO" id="GO:0005783">
    <property type="term" value="C:endoplasmic reticulum"/>
    <property type="evidence" value="ECO:0007669"/>
    <property type="project" value="TreeGrafter"/>
</dbReference>
<sequence length="146" mass="17033">MFAEFVVKRKDITQFTEFGSWALVKPLMQLKWYVWLGAALFSWGWVHQHRCHVILGSLRENDKKANDYAIPVGDWFDYVSSPHYLSEIVIYGGLVIASGFSDITILLLFGFVVANLAFAAAETHRWYLRKFDNYPRNRYAIIPFVY</sequence>
<feature type="transmembrane region" description="Helical" evidence="6">
    <location>
        <begin position="30"/>
        <end position="46"/>
    </location>
</feature>
<comment type="caution">
    <text evidence="8">The sequence shown here is derived from an EMBL/GenBank/DDBJ whole genome shotgun (WGS) entry which is preliminary data.</text>
</comment>
<comment type="pathway">
    <text evidence="2">Protein modification; protein glycosylation.</text>
</comment>
<organism evidence="8 9">
    <name type="scientific">Phtheirospermum japonicum</name>
    <dbReference type="NCBI Taxonomy" id="374723"/>
    <lineage>
        <taxon>Eukaryota</taxon>
        <taxon>Viridiplantae</taxon>
        <taxon>Streptophyta</taxon>
        <taxon>Embryophyta</taxon>
        <taxon>Tracheophyta</taxon>
        <taxon>Spermatophyta</taxon>
        <taxon>Magnoliopsida</taxon>
        <taxon>eudicotyledons</taxon>
        <taxon>Gunneridae</taxon>
        <taxon>Pentapetalae</taxon>
        <taxon>asterids</taxon>
        <taxon>lamiids</taxon>
        <taxon>Lamiales</taxon>
        <taxon>Orobanchaceae</taxon>
        <taxon>Orobanchaceae incertae sedis</taxon>
        <taxon>Phtheirospermum</taxon>
    </lineage>
</organism>
<dbReference type="GO" id="GO:0016095">
    <property type="term" value="P:polyprenol catabolic process"/>
    <property type="evidence" value="ECO:0007669"/>
    <property type="project" value="TreeGrafter"/>
</dbReference>
<evidence type="ECO:0000256" key="1">
    <source>
        <dbReference type="ARBA" id="ARBA00004127"/>
    </source>
</evidence>
<keyword evidence="3 6" id="KW-0812">Transmembrane</keyword>
<dbReference type="Gene3D" id="1.20.120.1630">
    <property type="match status" value="1"/>
</dbReference>
<dbReference type="Proteomes" id="UP000653305">
    <property type="component" value="Unassembled WGS sequence"/>
</dbReference>
<gene>
    <name evidence="8" type="ORF">PHJA_000548800</name>
</gene>